<name>A0AAN5CZ62_9BILA</name>
<gene>
    <name evidence="1" type="ORF">PMAYCL1PPCAC_22897</name>
</gene>
<dbReference type="Proteomes" id="UP001328107">
    <property type="component" value="Unassembled WGS sequence"/>
</dbReference>
<evidence type="ECO:0000313" key="2">
    <source>
        <dbReference type="Proteomes" id="UP001328107"/>
    </source>
</evidence>
<organism evidence="1 2">
    <name type="scientific">Pristionchus mayeri</name>
    <dbReference type="NCBI Taxonomy" id="1317129"/>
    <lineage>
        <taxon>Eukaryota</taxon>
        <taxon>Metazoa</taxon>
        <taxon>Ecdysozoa</taxon>
        <taxon>Nematoda</taxon>
        <taxon>Chromadorea</taxon>
        <taxon>Rhabditida</taxon>
        <taxon>Rhabditina</taxon>
        <taxon>Diplogasteromorpha</taxon>
        <taxon>Diplogasteroidea</taxon>
        <taxon>Neodiplogasteridae</taxon>
        <taxon>Pristionchus</taxon>
    </lineage>
</organism>
<feature type="non-terminal residue" evidence="1">
    <location>
        <position position="1"/>
    </location>
</feature>
<keyword evidence="2" id="KW-1185">Reference proteome</keyword>
<dbReference type="EMBL" id="BTRK01000005">
    <property type="protein sequence ID" value="GMR52702.1"/>
    <property type="molecule type" value="Genomic_DNA"/>
</dbReference>
<evidence type="ECO:0000313" key="1">
    <source>
        <dbReference type="EMBL" id="GMR52702.1"/>
    </source>
</evidence>
<reference evidence="2" key="1">
    <citation type="submission" date="2022-10" db="EMBL/GenBank/DDBJ databases">
        <title>Genome assembly of Pristionchus species.</title>
        <authorList>
            <person name="Yoshida K."/>
            <person name="Sommer R.J."/>
        </authorList>
    </citation>
    <scope>NUCLEOTIDE SEQUENCE [LARGE SCALE GENOMIC DNA]</scope>
    <source>
        <strain evidence="2">RS5460</strain>
    </source>
</reference>
<dbReference type="AlphaFoldDB" id="A0AAN5CZ62"/>
<accession>A0AAN5CZ62</accession>
<protein>
    <submittedName>
        <fullName evidence="1">Uncharacterized protein</fullName>
    </submittedName>
</protein>
<sequence>RRQELGRNKRTSAYFKRRALECTPGSPSYLPREKIKHEILRQAELAQEERLGVTLEYRRFSVAIDHRLINNQGEGISLRPLINYPLTTVSQMESTIDRK</sequence>
<proteinExistence type="predicted"/>
<comment type="caution">
    <text evidence="1">The sequence shown here is derived from an EMBL/GenBank/DDBJ whole genome shotgun (WGS) entry which is preliminary data.</text>
</comment>